<dbReference type="CDD" id="cd02696">
    <property type="entry name" value="MurNAc-LAA"/>
    <property type="match status" value="1"/>
</dbReference>
<dbReference type="CDD" id="cd00118">
    <property type="entry name" value="LysM"/>
    <property type="match status" value="1"/>
</dbReference>
<keyword evidence="3 6" id="KW-0378">Hydrolase</keyword>
<dbReference type="SUPFAM" id="SSF54106">
    <property type="entry name" value="LysM domain"/>
    <property type="match status" value="1"/>
</dbReference>
<dbReference type="Gene3D" id="3.10.350.10">
    <property type="entry name" value="LysM domain"/>
    <property type="match status" value="1"/>
</dbReference>
<dbReference type="SMART" id="SM00646">
    <property type="entry name" value="Ami_3"/>
    <property type="match status" value="1"/>
</dbReference>
<evidence type="ECO:0000256" key="4">
    <source>
        <dbReference type="SAM" id="SignalP"/>
    </source>
</evidence>
<feature type="signal peptide" evidence="4">
    <location>
        <begin position="1"/>
        <end position="21"/>
    </location>
</feature>
<proteinExistence type="predicted"/>
<evidence type="ECO:0000256" key="3">
    <source>
        <dbReference type="ARBA" id="ARBA00022801"/>
    </source>
</evidence>
<dbReference type="InterPro" id="IPR050695">
    <property type="entry name" value="N-acetylmuramoyl_amidase_3"/>
</dbReference>
<feature type="domain" description="LysM" evidence="5">
    <location>
        <begin position="386"/>
        <end position="429"/>
    </location>
</feature>
<evidence type="ECO:0000256" key="1">
    <source>
        <dbReference type="ARBA" id="ARBA00001561"/>
    </source>
</evidence>
<dbReference type="Gene3D" id="3.40.630.40">
    <property type="entry name" value="Zn-dependent exopeptidases"/>
    <property type="match status" value="1"/>
</dbReference>
<dbReference type="InterPro" id="IPR002508">
    <property type="entry name" value="MurNAc-LAA_cat"/>
</dbReference>
<protein>
    <recommendedName>
        <fullName evidence="2">N-acetylmuramoyl-L-alanine amidase</fullName>
        <ecNumber evidence="2">3.5.1.28</ecNumber>
    </recommendedName>
</protein>
<dbReference type="PROSITE" id="PS51782">
    <property type="entry name" value="LYSM"/>
    <property type="match status" value="1"/>
</dbReference>
<dbReference type="InterPro" id="IPR036779">
    <property type="entry name" value="LysM_dom_sf"/>
</dbReference>
<dbReference type="Proteomes" id="UP001251857">
    <property type="component" value="Unassembled WGS sequence"/>
</dbReference>
<evidence type="ECO:0000256" key="2">
    <source>
        <dbReference type="ARBA" id="ARBA00011901"/>
    </source>
</evidence>
<dbReference type="InterPro" id="IPR018392">
    <property type="entry name" value="LysM"/>
</dbReference>
<evidence type="ECO:0000259" key="5">
    <source>
        <dbReference type="PROSITE" id="PS51782"/>
    </source>
</evidence>
<dbReference type="EMBL" id="JAVRIB010000003">
    <property type="protein sequence ID" value="MDT0634099.1"/>
    <property type="molecule type" value="Genomic_DNA"/>
</dbReference>
<comment type="caution">
    <text evidence="6">The sequence shown here is derived from an EMBL/GenBank/DDBJ whole genome shotgun (WGS) entry which is preliminary data.</text>
</comment>
<dbReference type="Pfam" id="PF01476">
    <property type="entry name" value="LysM"/>
    <property type="match status" value="1"/>
</dbReference>
<evidence type="ECO:0000313" key="7">
    <source>
        <dbReference type="Proteomes" id="UP001251857"/>
    </source>
</evidence>
<name>A0ABU3BY80_9GAMM</name>
<gene>
    <name evidence="6" type="ORF">RM532_03930</name>
</gene>
<comment type="catalytic activity">
    <reaction evidence="1">
        <text>Hydrolyzes the link between N-acetylmuramoyl residues and L-amino acid residues in certain cell-wall glycopeptides.</text>
        <dbReference type="EC" id="3.5.1.28"/>
    </reaction>
</comment>
<organism evidence="6 7">
    <name type="scientific">Spectribacter hydrogenoxidans</name>
    <dbReference type="NCBI Taxonomy" id="3075608"/>
    <lineage>
        <taxon>Bacteria</taxon>
        <taxon>Pseudomonadati</taxon>
        <taxon>Pseudomonadota</taxon>
        <taxon>Gammaproteobacteria</taxon>
        <taxon>Salinisphaerales</taxon>
        <taxon>Salinisphaeraceae</taxon>
        <taxon>Spectribacter</taxon>
    </lineage>
</organism>
<dbReference type="SMART" id="SM00257">
    <property type="entry name" value="LysM"/>
    <property type="match status" value="1"/>
</dbReference>
<dbReference type="PANTHER" id="PTHR30404:SF0">
    <property type="entry name" value="N-ACETYLMURAMOYL-L-ALANINE AMIDASE AMIC"/>
    <property type="match status" value="1"/>
</dbReference>
<dbReference type="Pfam" id="PF01520">
    <property type="entry name" value="Amidase_3"/>
    <property type="match status" value="1"/>
</dbReference>
<dbReference type="InterPro" id="IPR021731">
    <property type="entry name" value="AMIN_dom"/>
</dbReference>
<accession>A0ABU3BY80</accession>
<feature type="chain" id="PRO_5046825512" description="N-acetylmuramoyl-L-alanine amidase" evidence="4">
    <location>
        <begin position="22"/>
        <end position="442"/>
    </location>
</feature>
<dbReference type="RefSeq" id="WP_311651844.1">
    <property type="nucleotide sequence ID" value="NZ_JAVRIB010000003.1"/>
</dbReference>
<keyword evidence="4" id="KW-0732">Signal</keyword>
<dbReference type="SUPFAM" id="SSF53187">
    <property type="entry name" value="Zn-dependent exopeptidases"/>
    <property type="match status" value="1"/>
</dbReference>
<dbReference type="GO" id="GO:0008745">
    <property type="term" value="F:N-acetylmuramoyl-L-alanine amidase activity"/>
    <property type="evidence" value="ECO:0007669"/>
    <property type="project" value="UniProtKB-EC"/>
</dbReference>
<dbReference type="Pfam" id="PF11741">
    <property type="entry name" value="AMIN"/>
    <property type="match status" value="1"/>
</dbReference>
<dbReference type="EC" id="3.5.1.28" evidence="2"/>
<evidence type="ECO:0000313" key="6">
    <source>
        <dbReference type="EMBL" id="MDT0634099.1"/>
    </source>
</evidence>
<sequence length="442" mass="48598">MRHVGRTLALLAALISAAGWAQNNTLQDVRVWAAPDRTRVVFDLTGPFKHDMFRLENPDRLVVDVPDARRAEALAKDFEGKGFVRQVRSGVRNGDDLRLVLDLAEPVAPNMFTLEPNQQYGHRLVLDLENGASNPQRQPEATEPHYGGREFVVAIDAGHGGEDPGAVGPSGTREKDIVLKISRELERLIAAEPGMRPVMIRNGDYYVGLRERMDKAREARADLFISVHADAFRDRRAKGSSVYVLSRSGATSEHARWLAEQENAADLVGGVTLRNKDADLASFMLDLSQGASIEASLDVGGRVLREIRQINDLHKHEVQQAGFLVLKSPDIPSLLVETAFISNPGEERELRDGAHRRQLAQAMLSGIRDYVASYRPGDGRDLARARMHEVRPGETLSGIAARYGVSVADIRQANQLSRDVIRIGAELRIPPPSDAQVTASAS</sequence>
<dbReference type="PANTHER" id="PTHR30404">
    <property type="entry name" value="N-ACETYLMURAMOYL-L-ALANINE AMIDASE"/>
    <property type="match status" value="1"/>
</dbReference>
<keyword evidence="7" id="KW-1185">Reference proteome</keyword>
<reference evidence="6 7" key="1">
    <citation type="submission" date="2023-09" db="EMBL/GenBank/DDBJ databases">
        <authorList>
            <person name="Rey-Velasco X."/>
        </authorList>
    </citation>
    <scope>NUCLEOTIDE SEQUENCE [LARGE SCALE GENOMIC DNA]</scope>
    <source>
        <strain evidence="6 7">W335</strain>
    </source>
</reference>
<dbReference type="Gene3D" id="2.60.40.3500">
    <property type="match status" value="1"/>
</dbReference>